<reference evidence="2" key="1">
    <citation type="journal article" date="2011" name="Nat. Genet.">
        <title>The Arabidopsis lyrata genome sequence and the basis of rapid genome size change.</title>
        <authorList>
            <person name="Hu T.T."/>
            <person name="Pattyn P."/>
            <person name="Bakker E.G."/>
            <person name="Cao J."/>
            <person name="Cheng J.-F."/>
            <person name="Clark R.M."/>
            <person name="Fahlgren N."/>
            <person name="Fawcett J.A."/>
            <person name="Grimwood J."/>
            <person name="Gundlach H."/>
            <person name="Haberer G."/>
            <person name="Hollister J.D."/>
            <person name="Ossowski S."/>
            <person name="Ottilar R.P."/>
            <person name="Salamov A.A."/>
            <person name="Schneeberger K."/>
            <person name="Spannagl M."/>
            <person name="Wang X."/>
            <person name="Yang L."/>
            <person name="Nasrallah M.E."/>
            <person name="Bergelson J."/>
            <person name="Carrington J.C."/>
            <person name="Gaut B.S."/>
            <person name="Schmutz J."/>
            <person name="Mayer K.F.X."/>
            <person name="Van de Peer Y."/>
            <person name="Grigoriev I.V."/>
            <person name="Nordborg M."/>
            <person name="Weigel D."/>
            <person name="Guo Y.-L."/>
        </authorList>
    </citation>
    <scope>NUCLEOTIDE SEQUENCE [LARGE SCALE GENOMIC DNA]</scope>
    <source>
        <strain evidence="2">cv. MN47</strain>
    </source>
</reference>
<accession>D7MXJ4</accession>
<evidence type="ECO:0000313" key="1">
    <source>
        <dbReference type="EMBL" id="EFH38737.1"/>
    </source>
</evidence>
<dbReference type="Proteomes" id="UP000008694">
    <property type="component" value="Unassembled WGS sequence"/>
</dbReference>
<evidence type="ECO:0000313" key="2">
    <source>
        <dbReference type="Proteomes" id="UP000008694"/>
    </source>
</evidence>
<name>D7MXJ4_ARALL</name>
<dbReference type="EMBL" id="GL349015">
    <property type="protein sequence ID" value="EFH38737.1"/>
    <property type="molecule type" value="Genomic_DNA"/>
</dbReference>
<proteinExistence type="predicted"/>
<gene>
    <name evidence="1" type="ORF">ARALYDRAFT_920661</name>
</gene>
<keyword evidence="2" id="KW-1185">Reference proteome</keyword>
<organism evidence="2">
    <name type="scientific">Arabidopsis lyrata subsp. lyrata</name>
    <name type="common">Lyre-leaved rock-cress</name>
    <dbReference type="NCBI Taxonomy" id="81972"/>
    <lineage>
        <taxon>Eukaryota</taxon>
        <taxon>Viridiplantae</taxon>
        <taxon>Streptophyta</taxon>
        <taxon>Embryophyta</taxon>
        <taxon>Tracheophyta</taxon>
        <taxon>Spermatophyta</taxon>
        <taxon>Magnoliopsida</taxon>
        <taxon>eudicotyledons</taxon>
        <taxon>Gunneridae</taxon>
        <taxon>Pentapetalae</taxon>
        <taxon>rosids</taxon>
        <taxon>malvids</taxon>
        <taxon>Brassicales</taxon>
        <taxon>Brassicaceae</taxon>
        <taxon>Camelineae</taxon>
        <taxon>Arabidopsis</taxon>
    </lineage>
</organism>
<dbReference type="Gramene" id="scaffold_43900001.1">
    <property type="protein sequence ID" value="scaffold_43900001.1"/>
    <property type="gene ID" value="scaffold_43900001.1"/>
</dbReference>
<dbReference type="HOGENOM" id="CLU_2925754_0_0_1"/>
<protein>
    <submittedName>
        <fullName evidence="1">Predicted protein</fullName>
    </submittedName>
</protein>
<dbReference type="AlphaFoldDB" id="D7MXJ4"/>
<sequence length="61" mass="6799">MMVVWEVPAVASQALLSFALEETGENGEGKCIAEKQTDRLDLELSKAEAKQSNEREKQVVY</sequence>